<dbReference type="Proteomes" id="UP001247620">
    <property type="component" value="Unassembled WGS sequence"/>
</dbReference>
<keyword evidence="1" id="KW-0489">Methyltransferase</keyword>
<reference evidence="1 2" key="1">
    <citation type="submission" date="2023-07" db="EMBL/GenBank/DDBJ databases">
        <title>Sorghum-associated microbial communities from plants grown in Nebraska, USA.</title>
        <authorList>
            <person name="Schachtman D."/>
        </authorList>
    </citation>
    <scope>NUCLEOTIDE SEQUENCE [LARGE SCALE GENOMIC DNA]</scope>
    <source>
        <strain evidence="1 2">3262</strain>
    </source>
</reference>
<gene>
    <name evidence="1" type="ORF">J2W55_001298</name>
</gene>
<dbReference type="CDD" id="cd02440">
    <property type="entry name" value="AdoMet_MTases"/>
    <property type="match status" value="1"/>
</dbReference>
<name>A0ABU1T7U4_9SPHI</name>
<comment type="caution">
    <text evidence="1">The sequence shown here is derived from an EMBL/GenBank/DDBJ whole genome shotgun (WGS) entry which is preliminary data.</text>
</comment>
<evidence type="ECO:0000313" key="2">
    <source>
        <dbReference type="Proteomes" id="UP001247620"/>
    </source>
</evidence>
<proteinExistence type="predicted"/>
<dbReference type="InterPro" id="IPR029063">
    <property type="entry name" value="SAM-dependent_MTases_sf"/>
</dbReference>
<keyword evidence="1" id="KW-0808">Transferase</keyword>
<dbReference type="SUPFAM" id="SSF53335">
    <property type="entry name" value="S-adenosyl-L-methionine-dependent methyltransferases"/>
    <property type="match status" value="1"/>
</dbReference>
<dbReference type="EMBL" id="JAVDUU010000001">
    <property type="protein sequence ID" value="MDR6941470.1"/>
    <property type="molecule type" value="Genomic_DNA"/>
</dbReference>
<dbReference type="Pfam" id="PF13489">
    <property type="entry name" value="Methyltransf_23"/>
    <property type="match status" value="1"/>
</dbReference>
<dbReference type="Gene3D" id="3.40.50.150">
    <property type="entry name" value="Vaccinia Virus protein VP39"/>
    <property type="match status" value="1"/>
</dbReference>
<dbReference type="RefSeq" id="WP_310093247.1">
    <property type="nucleotide sequence ID" value="NZ_JAVDUU010000001.1"/>
</dbReference>
<protein>
    <submittedName>
        <fullName evidence="1">SAM-dependent methyltransferase</fullName>
    </submittedName>
</protein>
<dbReference type="GO" id="GO:0008168">
    <property type="term" value="F:methyltransferase activity"/>
    <property type="evidence" value="ECO:0007669"/>
    <property type="project" value="UniProtKB-KW"/>
</dbReference>
<sequence length="229" mass="26179">MKDILGQAIHDHYYKKPGHKLWINNQYGPKEEMPVDIYFRGEDDMPDIEWLALNECRGEVLDIGAGAGGHALLLQERGFDTSALDISALAAGVMTARGVNKVITADIFKYQEQKYDTLLMLMNGIGLTGSLLSLQSFLQHAKQLLKEGGQLLFDSSDIAYLYEGKLPDNGKYYGEIQYRYQYNWQKTDWFPWLYIDEKTLTGIATEAGYNLEVLLEDEFKQYLVRLTLK</sequence>
<evidence type="ECO:0000313" key="1">
    <source>
        <dbReference type="EMBL" id="MDR6941470.1"/>
    </source>
</evidence>
<organism evidence="1 2">
    <name type="scientific">Mucilaginibacter pocheonensis</name>
    <dbReference type="NCBI Taxonomy" id="398050"/>
    <lineage>
        <taxon>Bacteria</taxon>
        <taxon>Pseudomonadati</taxon>
        <taxon>Bacteroidota</taxon>
        <taxon>Sphingobacteriia</taxon>
        <taxon>Sphingobacteriales</taxon>
        <taxon>Sphingobacteriaceae</taxon>
        <taxon>Mucilaginibacter</taxon>
    </lineage>
</organism>
<dbReference type="GO" id="GO:0032259">
    <property type="term" value="P:methylation"/>
    <property type="evidence" value="ECO:0007669"/>
    <property type="project" value="UniProtKB-KW"/>
</dbReference>
<keyword evidence="2" id="KW-1185">Reference proteome</keyword>
<accession>A0ABU1T7U4</accession>